<evidence type="ECO:0000256" key="1">
    <source>
        <dbReference type="SAM" id="MobiDB-lite"/>
    </source>
</evidence>
<gene>
    <name evidence="2" type="ORF">A1D17_03350</name>
</gene>
<reference evidence="2 3" key="2">
    <citation type="journal article" date="2018" name="Nature">
        <title>Mutant phenotypes for thousands of bacterial genes of unknown function.</title>
        <authorList>
            <person name="Price M.N."/>
            <person name="Wetmore K.M."/>
            <person name="Waters R.J."/>
            <person name="Callaghan M."/>
            <person name="Ray J."/>
            <person name="Liu H."/>
            <person name="Kuehl J.V."/>
            <person name="Melnyk R.A."/>
            <person name="Lamson J.S."/>
            <person name="Suh Y."/>
            <person name="Carlson H.K."/>
            <person name="Esquivel Z."/>
            <person name="Sadeeshkumar H."/>
            <person name="Chakraborty R."/>
            <person name="Zane G.M."/>
            <person name="Rubin B.E."/>
            <person name="Wall J.D."/>
            <person name="Visel A."/>
            <person name="Bristow J."/>
            <person name="Blow M.J."/>
            <person name="Arkin A.P."/>
            <person name="Deutschbauer A.M."/>
        </authorList>
    </citation>
    <scope>NUCLEOTIDE SEQUENCE [LARGE SCALE GENOMIC DNA]</scope>
    <source>
        <strain evidence="2 3">FW300-N1B4</strain>
    </source>
</reference>
<feature type="region of interest" description="Disordered" evidence="1">
    <location>
        <begin position="410"/>
        <end position="429"/>
    </location>
</feature>
<organism evidence="2 3">
    <name type="scientific">Pseudomonas fluorescens</name>
    <dbReference type="NCBI Taxonomy" id="294"/>
    <lineage>
        <taxon>Bacteria</taxon>
        <taxon>Pseudomonadati</taxon>
        <taxon>Pseudomonadota</taxon>
        <taxon>Gammaproteobacteria</taxon>
        <taxon>Pseudomonadales</taxon>
        <taxon>Pseudomonadaceae</taxon>
        <taxon>Pseudomonas</taxon>
    </lineage>
</organism>
<proteinExistence type="predicted"/>
<name>A0A161XFL7_PSEFL</name>
<dbReference type="AlphaFoldDB" id="A0A161XFL7"/>
<reference evidence="3" key="1">
    <citation type="submission" date="2016-03" db="EMBL/GenBank/DDBJ databases">
        <authorList>
            <person name="Ray J."/>
            <person name="Price M."/>
            <person name="Deutschbauer A."/>
        </authorList>
    </citation>
    <scope>NUCLEOTIDE SEQUENCE [LARGE SCALE GENOMIC DNA]</scope>
    <source>
        <strain evidence="3">FW300-N1B4</strain>
    </source>
</reference>
<dbReference type="Proteomes" id="UP000076489">
    <property type="component" value="Unassembled WGS sequence"/>
</dbReference>
<evidence type="ECO:0000313" key="2">
    <source>
        <dbReference type="EMBL" id="KZN20588.1"/>
    </source>
</evidence>
<sequence>MVSTAFVLPPAHDPEQLASILSVEERTFVALVCELGPMAADQYFAVTLQYSLPIGLVVQCRAGFAKVASDYFVGDQQSTQEATRLQELIPRLGKSQDTWLAKQYGLTQPIVRSLRLHQGIKSFDYSVQIPIGELEVKTDKALADMYGVPTYLVKQERRRIGLQQKVDLGQPLKVGVQARKAIMPDLVSRLGTATDTQLADQFGLTGNQVFVLRRHLGISKFSPYENLAKDNPELVARLGTVRDSTLATEFGMPYETVNGLRNYLGIDKVSMDGGARAATPEVIEMFKQLSLNEMATRTGKTTKTLRKMRKALGIPHFKPASIFTEEVIKALGTAPDPVIAERFGIDRTHLSRTRFKLGIKPFSPVGRPGVSPPAGFEALLGTMPDTVIARRFGMSCTNVRQRRVARGIPAYNPQSGTQVEPEPHNALQC</sequence>
<comment type="caution">
    <text evidence="2">The sequence shown here is derived from an EMBL/GenBank/DDBJ whole genome shotgun (WGS) entry which is preliminary data.</text>
</comment>
<accession>A0A161XFL7</accession>
<protein>
    <submittedName>
        <fullName evidence="2">Uncharacterized protein</fullName>
    </submittedName>
</protein>
<evidence type="ECO:0000313" key="3">
    <source>
        <dbReference type="Proteomes" id="UP000076489"/>
    </source>
</evidence>
<dbReference type="EMBL" id="LUKJ01000002">
    <property type="protein sequence ID" value="KZN20588.1"/>
    <property type="molecule type" value="Genomic_DNA"/>
</dbReference>